<dbReference type="EMBL" id="KZ613943">
    <property type="protein sequence ID" value="PMD42210.1"/>
    <property type="molecule type" value="Genomic_DNA"/>
</dbReference>
<dbReference type="AlphaFoldDB" id="A0A2J6RUL0"/>
<evidence type="ECO:0000313" key="2">
    <source>
        <dbReference type="EMBL" id="PMD42210.1"/>
    </source>
</evidence>
<feature type="transmembrane region" description="Helical" evidence="1">
    <location>
        <begin position="99"/>
        <end position="120"/>
    </location>
</feature>
<proteinExistence type="predicted"/>
<organism evidence="2 3">
    <name type="scientific">Hyaloscypha variabilis (strain UAMH 11265 / GT02V1 / F)</name>
    <name type="common">Meliniomyces variabilis</name>
    <dbReference type="NCBI Taxonomy" id="1149755"/>
    <lineage>
        <taxon>Eukaryota</taxon>
        <taxon>Fungi</taxon>
        <taxon>Dikarya</taxon>
        <taxon>Ascomycota</taxon>
        <taxon>Pezizomycotina</taxon>
        <taxon>Leotiomycetes</taxon>
        <taxon>Helotiales</taxon>
        <taxon>Hyaloscyphaceae</taxon>
        <taxon>Hyaloscypha</taxon>
        <taxon>Hyaloscypha variabilis</taxon>
    </lineage>
</organism>
<keyword evidence="3" id="KW-1185">Reference proteome</keyword>
<evidence type="ECO:0000313" key="3">
    <source>
        <dbReference type="Proteomes" id="UP000235786"/>
    </source>
</evidence>
<feature type="transmembrane region" description="Helical" evidence="1">
    <location>
        <begin position="263"/>
        <end position="286"/>
    </location>
</feature>
<accession>A0A2J6RUL0</accession>
<feature type="transmembrane region" description="Helical" evidence="1">
    <location>
        <begin position="56"/>
        <end position="78"/>
    </location>
</feature>
<dbReference type="STRING" id="1149755.A0A2J6RUL0"/>
<keyword evidence="1" id="KW-0812">Transmembrane</keyword>
<feature type="transmembrane region" description="Helical" evidence="1">
    <location>
        <begin position="168"/>
        <end position="188"/>
    </location>
</feature>
<sequence length="339" mass="37802">MAANSTNITLACNASTINDFLTQALSDGLNVTQTLSICPSACNLAWGIGNPDISGIGAMAAYIVQAVMTFICILYAAISAKKQSSEGVDEDSDERRFKNLNLIVDTTAQFSIFISIAALVRKYTGGTFFELAFLQVLVLMQFFSILVVCVTLYVAFDESYTADDRFDRRISCTLYFMIGLGLMFANMFEVNTSEAMQSAISQVFSGCPQYTDLEFGYIYINLPHSLKTRLLFYLLGLPGMILFSLWILVYIITGVHHLGKERWAGVGLALIIYGPLLYFLSCMVGARDIMQKVTGKAFQDNEWGFWQILALLMWAPVFVELIYFCGFIPKRFALLSTRN</sequence>
<keyword evidence="1" id="KW-0472">Membrane</keyword>
<dbReference type="Proteomes" id="UP000235786">
    <property type="component" value="Unassembled WGS sequence"/>
</dbReference>
<evidence type="ECO:0000256" key="1">
    <source>
        <dbReference type="SAM" id="Phobius"/>
    </source>
</evidence>
<protein>
    <submittedName>
        <fullName evidence="2">Uncharacterized protein</fullName>
    </submittedName>
</protein>
<feature type="transmembrane region" description="Helical" evidence="1">
    <location>
        <begin position="132"/>
        <end position="156"/>
    </location>
</feature>
<keyword evidence="1" id="KW-1133">Transmembrane helix</keyword>
<gene>
    <name evidence="2" type="ORF">L207DRAFT_580879</name>
</gene>
<name>A0A2J6RUL0_HYAVF</name>
<feature type="transmembrane region" description="Helical" evidence="1">
    <location>
        <begin position="306"/>
        <end position="328"/>
    </location>
</feature>
<dbReference type="OrthoDB" id="4582561at2759"/>
<reference evidence="2 3" key="1">
    <citation type="submission" date="2016-04" db="EMBL/GenBank/DDBJ databases">
        <title>A degradative enzymes factory behind the ericoid mycorrhizal symbiosis.</title>
        <authorList>
            <consortium name="DOE Joint Genome Institute"/>
            <person name="Martino E."/>
            <person name="Morin E."/>
            <person name="Grelet G."/>
            <person name="Kuo A."/>
            <person name="Kohler A."/>
            <person name="Daghino S."/>
            <person name="Barry K."/>
            <person name="Choi C."/>
            <person name="Cichocki N."/>
            <person name="Clum A."/>
            <person name="Copeland A."/>
            <person name="Hainaut M."/>
            <person name="Haridas S."/>
            <person name="Labutti K."/>
            <person name="Lindquist E."/>
            <person name="Lipzen A."/>
            <person name="Khouja H.-R."/>
            <person name="Murat C."/>
            <person name="Ohm R."/>
            <person name="Olson A."/>
            <person name="Spatafora J."/>
            <person name="Veneault-Fourrey C."/>
            <person name="Henrissat B."/>
            <person name="Grigoriev I."/>
            <person name="Martin F."/>
            <person name="Perotto S."/>
        </authorList>
    </citation>
    <scope>NUCLEOTIDE SEQUENCE [LARGE SCALE GENOMIC DNA]</scope>
    <source>
        <strain evidence="2 3">F</strain>
    </source>
</reference>
<feature type="transmembrane region" description="Helical" evidence="1">
    <location>
        <begin position="230"/>
        <end position="251"/>
    </location>
</feature>